<evidence type="ECO:0000313" key="5">
    <source>
        <dbReference type="EMBL" id="HIS32509.1"/>
    </source>
</evidence>
<evidence type="ECO:0000256" key="1">
    <source>
        <dbReference type="ARBA" id="ARBA00022777"/>
    </source>
</evidence>
<dbReference type="GO" id="GO:0000155">
    <property type="term" value="F:phosphorelay sensor kinase activity"/>
    <property type="evidence" value="ECO:0007669"/>
    <property type="project" value="InterPro"/>
</dbReference>
<comment type="caution">
    <text evidence="5">The sequence shown here is derived from an EMBL/GenBank/DDBJ whole genome shotgun (WGS) entry which is preliminary data.</text>
</comment>
<dbReference type="Pfam" id="PF02518">
    <property type="entry name" value="HATPase_c"/>
    <property type="match status" value="1"/>
</dbReference>
<protein>
    <submittedName>
        <fullName evidence="5">Histidine kinase</fullName>
    </submittedName>
</protein>
<evidence type="ECO:0000256" key="2">
    <source>
        <dbReference type="ARBA" id="ARBA00023012"/>
    </source>
</evidence>
<evidence type="ECO:0000256" key="3">
    <source>
        <dbReference type="SAM" id="Phobius"/>
    </source>
</evidence>
<feature type="transmembrane region" description="Helical" evidence="3">
    <location>
        <begin position="149"/>
        <end position="169"/>
    </location>
</feature>
<evidence type="ECO:0000313" key="6">
    <source>
        <dbReference type="Proteomes" id="UP000823935"/>
    </source>
</evidence>
<keyword evidence="3" id="KW-0472">Membrane</keyword>
<dbReference type="PANTHER" id="PTHR34220:SF7">
    <property type="entry name" value="SENSOR HISTIDINE KINASE YPDA"/>
    <property type="match status" value="1"/>
</dbReference>
<name>A0A9D1JLM3_9FIRM</name>
<dbReference type="InterPro" id="IPR050640">
    <property type="entry name" value="Bact_2-comp_sensor_kinase"/>
</dbReference>
<dbReference type="InterPro" id="IPR005467">
    <property type="entry name" value="His_kinase_dom"/>
</dbReference>
<dbReference type="InterPro" id="IPR003594">
    <property type="entry name" value="HATPase_dom"/>
</dbReference>
<dbReference type="Pfam" id="PF06580">
    <property type="entry name" value="His_kinase"/>
    <property type="match status" value="1"/>
</dbReference>
<accession>A0A9D1JLM3</accession>
<sequence>MPDGKRLWITSRTFQTYSFVPSTEYITVYQRMGNIEGTIVVNIDQEKFRDTLDTSTSLHQEYLYFLDNEGRILNANSAAANAAFSFSDYLAGLSSSGETPASSLTEMDASWISYGKHICYMKILYNPDYDVFLAALIPLSYVFSSQIGSLLLLLGSIVCIAIITLFLAYRTTKRNFWQIDHLIQTFDLAEKGILLPKETAARDEYDVILSNVIHVFLKSTQLQQQLREKQYQQELAEKTALQLQINPHFLFNTLQTLDFEALRLSGKPGILNTMLHDLSDILKYSLEDTEKPVTLGDELNYLKKYVEIQKQRYGDRIVIYYEVDEALLNMRILRLILQPLVENSISHGIAALDRTGYVKVRIYRKKEQIFFVVIDSGIGLEKEELRRLYTQINDEKSKNIGLTNVNRRLILQYGESHALRLQSKKGMGMCVSFTVPAPQSRRKT</sequence>
<dbReference type="Gene3D" id="3.30.565.10">
    <property type="entry name" value="Histidine kinase-like ATPase, C-terminal domain"/>
    <property type="match status" value="1"/>
</dbReference>
<dbReference type="GO" id="GO:0016020">
    <property type="term" value="C:membrane"/>
    <property type="evidence" value="ECO:0007669"/>
    <property type="project" value="InterPro"/>
</dbReference>
<dbReference type="InterPro" id="IPR010559">
    <property type="entry name" value="Sig_transdc_His_kin_internal"/>
</dbReference>
<keyword evidence="1 5" id="KW-0418">Kinase</keyword>
<reference evidence="5" key="1">
    <citation type="submission" date="2020-10" db="EMBL/GenBank/DDBJ databases">
        <authorList>
            <person name="Gilroy R."/>
        </authorList>
    </citation>
    <scope>NUCLEOTIDE SEQUENCE</scope>
    <source>
        <strain evidence="5">CHK190-19873</strain>
    </source>
</reference>
<dbReference type="AlphaFoldDB" id="A0A9D1JLM3"/>
<keyword evidence="3" id="KW-0812">Transmembrane</keyword>
<dbReference type="PANTHER" id="PTHR34220">
    <property type="entry name" value="SENSOR HISTIDINE KINASE YPDA"/>
    <property type="match status" value="1"/>
</dbReference>
<dbReference type="Proteomes" id="UP000823935">
    <property type="component" value="Unassembled WGS sequence"/>
</dbReference>
<dbReference type="SUPFAM" id="SSF55874">
    <property type="entry name" value="ATPase domain of HSP90 chaperone/DNA topoisomerase II/histidine kinase"/>
    <property type="match status" value="1"/>
</dbReference>
<dbReference type="EMBL" id="DVIQ01000085">
    <property type="protein sequence ID" value="HIS32509.1"/>
    <property type="molecule type" value="Genomic_DNA"/>
</dbReference>
<proteinExistence type="predicted"/>
<dbReference type="InterPro" id="IPR036890">
    <property type="entry name" value="HATPase_C_sf"/>
</dbReference>
<keyword evidence="3" id="KW-1133">Transmembrane helix</keyword>
<organism evidence="5 6">
    <name type="scientific">Candidatus Limivivens intestinipullorum</name>
    <dbReference type="NCBI Taxonomy" id="2840858"/>
    <lineage>
        <taxon>Bacteria</taxon>
        <taxon>Bacillati</taxon>
        <taxon>Bacillota</taxon>
        <taxon>Clostridia</taxon>
        <taxon>Lachnospirales</taxon>
        <taxon>Lachnospiraceae</taxon>
        <taxon>Lachnospiraceae incertae sedis</taxon>
        <taxon>Candidatus Limivivens</taxon>
    </lineage>
</organism>
<keyword evidence="1 5" id="KW-0808">Transferase</keyword>
<keyword evidence="2" id="KW-0902">Two-component regulatory system</keyword>
<dbReference type="PROSITE" id="PS50109">
    <property type="entry name" value="HIS_KIN"/>
    <property type="match status" value="1"/>
</dbReference>
<gene>
    <name evidence="5" type="ORF">IAB44_13345</name>
</gene>
<feature type="domain" description="Histidine kinase" evidence="4">
    <location>
        <begin position="333"/>
        <end position="439"/>
    </location>
</feature>
<evidence type="ECO:0000259" key="4">
    <source>
        <dbReference type="PROSITE" id="PS50109"/>
    </source>
</evidence>
<reference evidence="5" key="2">
    <citation type="journal article" date="2021" name="PeerJ">
        <title>Extensive microbial diversity within the chicken gut microbiome revealed by metagenomics and culture.</title>
        <authorList>
            <person name="Gilroy R."/>
            <person name="Ravi A."/>
            <person name="Getino M."/>
            <person name="Pursley I."/>
            <person name="Horton D.L."/>
            <person name="Alikhan N.F."/>
            <person name="Baker D."/>
            <person name="Gharbi K."/>
            <person name="Hall N."/>
            <person name="Watson M."/>
            <person name="Adriaenssens E.M."/>
            <person name="Foster-Nyarko E."/>
            <person name="Jarju S."/>
            <person name="Secka A."/>
            <person name="Antonio M."/>
            <person name="Oren A."/>
            <person name="Chaudhuri R.R."/>
            <person name="La Ragione R."/>
            <person name="Hildebrand F."/>
            <person name="Pallen M.J."/>
        </authorList>
    </citation>
    <scope>NUCLEOTIDE SEQUENCE</scope>
    <source>
        <strain evidence="5">CHK190-19873</strain>
    </source>
</reference>